<dbReference type="PATRIC" id="fig|1938.3.peg.5604"/>
<evidence type="ECO:0000313" key="3">
    <source>
        <dbReference type="Proteomes" id="UP000037432"/>
    </source>
</evidence>
<dbReference type="Gene3D" id="1.20.1250.20">
    <property type="entry name" value="MFS general substrate transporter like domains"/>
    <property type="match status" value="1"/>
</dbReference>
<evidence type="ECO:0008006" key="4">
    <source>
        <dbReference type="Google" id="ProtNLM"/>
    </source>
</evidence>
<dbReference type="PANTHER" id="PTHR23542">
    <property type="match status" value="1"/>
</dbReference>
<evidence type="ECO:0000256" key="1">
    <source>
        <dbReference type="SAM" id="Phobius"/>
    </source>
</evidence>
<dbReference type="SUPFAM" id="SSF103473">
    <property type="entry name" value="MFS general substrate transporter"/>
    <property type="match status" value="1"/>
</dbReference>
<proteinExistence type="predicted"/>
<feature type="transmembrane region" description="Helical" evidence="1">
    <location>
        <begin position="77"/>
        <end position="95"/>
    </location>
</feature>
<feature type="transmembrane region" description="Helical" evidence="1">
    <location>
        <begin position="46"/>
        <end position="65"/>
    </location>
</feature>
<gene>
    <name evidence="2" type="ORF">ACM01_29350</name>
</gene>
<sequence>MRVDAYRTVLARPGMGPLLLLGLFVKVAVVAIPVVINLHVVLGLGYGFGAAGLVVAAWTIGCAIGGPLQGRVMDKRGVRPTLAAAVVFQLAFWGLAPTMSYGVLIVGSVGSGLLNVQGFSIVRLGVAVSLPETQRHAGFALDSITSNISYMVGPALGVLLATNISTSVSMRALGLVVAIAGTALAVLNPQVRDTTKSDTGDSVRLSFRERFGGMVFPVMAATMATTFVISGYEIAITGSLREAGQVQWVGFVMTVCGVCSLVGALVYGTLSRPPSAGVIALSLGLTTVPAGLTADWRWLCLAMIVPALLVSPAFAATAQAASVLGPAGQRGFVMGVYSAALTLGNSVGAPLSGAVLDNTSPFWAFTVIGLTGAALAGLALLSGRRLSRTRRPDPHQATTTADTPA</sequence>
<dbReference type="EMBL" id="LFNT01000042">
    <property type="protein sequence ID" value="KMS70932.1"/>
    <property type="molecule type" value="Genomic_DNA"/>
</dbReference>
<dbReference type="PANTHER" id="PTHR23542:SF1">
    <property type="entry name" value="MAJOR FACILITATOR SUPERFAMILY (MFS) PROFILE DOMAIN-CONTAINING PROTEIN"/>
    <property type="match status" value="1"/>
</dbReference>
<feature type="transmembrane region" description="Helical" evidence="1">
    <location>
        <begin position="298"/>
        <end position="324"/>
    </location>
</feature>
<feature type="transmembrane region" description="Helical" evidence="1">
    <location>
        <begin position="168"/>
        <end position="187"/>
    </location>
</feature>
<feature type="transmembrane region" description="Helical" evidence="1">
    <location>
        <begin position="214"/>
        <end position="236"/>
    </location>
</feature>
<dbReference type="AlphaFoldDB" id="A0A0J7Z616"/>
<dbReference type="InterPro" id="IPR011701">
    <property type="entry name" value="MFS"/>
</dbReference>
<feature type="transmembrane region" description="Helical" evidence="1">
    <location>
        <begin position="362"/>
        <end position="381"/>
    </location>
</feature>
<feature type="transmembrane region" description="Helical" evidence="1">
    <location>
        <begin position="248"/>
        <end position="268"/>
    </location>
</feature>
<dbReference type="Pfam" id="PF07690">
    <property type="entry name" value="MFS_1"/>
    <property type="match status" value="1"/>
</dbReference>
<dbReference type="Proteomes" id="UP000037432">
    <property type="component" value="Unassembled WGS sequence"/>
</dbReference>
<comment type="caution">
    <text evidence="2">The sequence shown here is derived from an EMBL/GenBank/DDBJ whole genome shotgun (WGS) entry which is preliminary data.</text>
</comment>
<keyword evidence="1" id="KW-1133">Transmembrane helix</keyword>
<feature type="transmembrane region" description="Helical" evidence="1">
    <location>
        <begin position="20"/>
        <end position="40"/>
    </location>
</feature>
<accession>A0A0J7Z616</accession>
<organism evidence="2 3">
    <name type="scientific">Streptomyces viridochromogenes</name>
    <dbReference type="NCBI Taxonomy" id="1938"/>
    <lineage>
        <taxon>Bacteria</taxon>
        <taxon>Bacillati</taxon>
        <taxon>Actinomycetota</taxon>
        <taxon>Actinomycetes</taxon>
        <taxon>Kitasatosporales</taxon>
        <taxon>Streptomycetaceae</taxon>
        <taxon>Streptomyces</taxon>
    </lineage>
</organism>
<feature type="transmembrane region" description="Helical" evidence="1">
    <location>
        <begin position="336"/>
        <end position="356"/>
    </location>
</feature>
<protein>
    <recommendedName>
        <fullName evidence="4">MFS transporter</fullName>
    </recommendedName>
</protein>
<name>A0A0J7Z616_STRVR</name>
<evidence type="ECO:0000313" key="2">
    <source>
        <dbReference type="EMBL" id="KMS70932.1"/>
    </source>
</evidence>
<dbReference type="GO" id="GO:0022857">
    <property type="term" value="F:transmembrane transporter activity"/>
    <property type="evidence" value="ECO:0007669"/>
    <property type="project" value="InterPro"/>
</dbReference>
<reference evidence="2 3" key="1">
    <citation type="submission" date="2015-06" db="EMBL/GenBank/DDBJ databases">
        <authorList>
            <person name="Ju K.-S."/>
            <person name="Doroghazi J.R."/>
            <person name="Metcalf W.W."/>
        </authorList>
    </citation>
    <scope>NUCLEOTIDE SEQUENCE [LARGE SCALE GENOMIC DNA]</scope>
    <source>
        <strain evidence="2 3">NRRL 3414</strain>
    </source>
</reference>
<keyword evidence="1" id="KW-0812">Transmembrane</keyword>
<feature type="transmembrane region" description="Helical" evidence="1">
    <location>
        <begin position="275"/>
        <end position="292"/>
    </location>
</feature>
<keyword evidence="1" id="KW-0472">Membrane</keyword>
<dbReference type="InterPro" id="IPR036259">
    <property type="entry name" value="MFS_trans_sf"/>
</dbReference>